<dbReference type="STRING" id="981085.W9QQ12"/>
<accession>W9QQ12</accession>
<evidence type="ECO:0000256" key="2">
    <source>
        <dbReference type="ARBA" id="ARBA00022538"/>
    </source>
</evidence>
<dbReference type="GO" id="GO:0012505">
    <property type="term" value="C:endomembrane system"/>
    <property type="evidence" value="ECO:0007669"/>
    <property type="project" value="TreeGrafter"/>
</dbReference>
<keyword evidence="4" id="KW-0406">Ion transport</keyword>
<evidence type="ECO:0000313" key="6">
    <source>
        <dbReference type="EMBL" id="EXB32772.1"/>
    </source>
</evidence>
<evidence type="ECO:0000256" key="3">
    <source>
        <dbReference type="ARBA" id="ARBA00022958"/>
    </source>
</evidence>
<dbReference type="EMBL" id="KE343526">
    <property type="protein sequence ID" value="EXB32772.1"/>
    <property type="molecule type" value="Genomic_DNA"/>
</dbReference>
<sequence>MRVGKTSTSTSTVMIIVIFFTVVHAPLVVAQIIKRARKRKPTHHMALQLLDPTNELRILLCLHEPQNVPRTINFMEISRGTADPGIVV</sequence>
<dbReference type="InterPro" id="IPR050794">
    <property type="entry name" value="CPA2_transporter"/>
</dbReference>
<gene>
    <name evidence="6" type="ORF">L484_012501</name>
</gene>
<evidence type="ECO:0000256" key="5">
    <source>
        <dbReference type="SAM" id="Phobius"/>
    </source>
</evidence>
<keyword evidence="5" id="KW-0812">Transmembrane</keyword>
<dbReference type="PANTHER" id="PTHR32468">
    <property type="entry name" value="CATION/H + ANTIPORTER"/>
    <property type="match status" value="1"/>
</dbReference>
<evidence type="ECO:0000313" key="7">
    <source>
        <dbReference type="Proteomes" id="UP000030645"/>
    </source>
</evidence>
<evidence type="ECO:0000256" key="4">
    <source>
        <dbReference type="ARBA" id="ARBA00023065"/>
    </source>
</evidence>
<keyword evidence="7" id="KW-1185">Reference proteome</keyword>
<keyword evidence="3" id="KW-0630">Potassium</keyword>
<keyword evidence="2" id="KW-0633">Potassium transport</keyword>
<keyword evidence="5" id="KW-0472">Membrane</keyword>
<evidence type="ECO:0000256" key="1">
    <source>
        <dbReference type="ARBA" id="ARBA00022448"/>
    </source>
</evidence>
<dbReference type="GO" id="GO:0006885">
    <property type="term" value="P:regulation of pH"/>
    <property type="evidence" value="ECO:0007669"/>
    <property type="project" value="TreeGrafter"/>
</dbReference>
<dbReference type="GO" id="GO:0006813">
    <property type="term" value="P:potassium ion transport"/>
    <property type="evidence" value="ECO:0007669"/>
    <property type="project" value="UniProtKB-KW"/>
</dbReference>
<reference evidence="7" key="1">
    <citation type="submission" date="2013-01" db="EMBL/GenBank/DDBJ databases">
        <title>Draft Genome Sequence of a Mulberry Tree, Morus notabilis C.K. Schneid.</title>
        <authorList>
            <person name="He N."/>
            <person name="Zhao S."/>
        </authorList>
    </citation>
    <scope>NUCLEOTIDE SEQUENCE</scope>
</reference>
<keyword evidence="5" id="KW-1133">Transmembrane helix</keyword>
<protein>
    <submittedName>
        <fullName evidence="6">Uncharacterized protein</fullName>
    </submittedName>
</protein>
<organism evidence="6 7">
    <name type="scientific">Morus notabilis</name>
    <dbReference type="NCBI Taxonomy" id="981085"/>
    <lineage>
        <taxon>Eukaryota</taxon>
        <taxon>Viridiplantae</taxon>
        <taxon>Streptophyta</taxon>
        <taxon>Embryophyta</taxon>
        <taxon>Tracheophyta</taxon>
        <taxon>Spermatophyta</taxon>
        <taxon>Magnoliopsida</taxon>
        <taxon>eudicotyledons</taxon>
        <taxon>Gunneridae</taxon>
        <taxon>Pentapetalae</taxon>
        <taxon>rosids</taxon>
        <taxon>fabids</taxon>
        <taxon>Rosales</taxon>
        <taxon>Moraceae</taxon>
        <taxon>Moreae</taxon>
        <taxon>Morus</taxon>
    </lineage>
</organism>
<dbReference type="eggNOG" id="KOG1650">
    <property type="taxonomic scope" value="Eukaryota"/>
</dbReference>
<name>W9QQ12_9ROSA</name>
<keyword evidence="1" id="KW-0813">Transport</keyword>
<dbReference type="AlphaFoldDB" id="W9QQ12"/>
<dbReference type="PANTHER" id="PTHR32468:SF145">
    <property type="entry name" value="CATION_H(+) ANTIPORTER 28"/>
    <property type="match status" value="1"/>
</dbReference>
<proteinExistence type="predicted"/>
<feature type="transmembrane region" description="Helical" evidence="5">
    <location>
        <begin position="12"/>
        <end position="33"/>
    </location>
</feature>
<dbReference type="GO" id="GO:0098662">
    <property type="term" value="P:inorganic cation transmembrane transport"/>
    <property type="evidence" value="ECO:0007669"/>
    <property type="project" value="TreeGrafter"/>
</dbReference>
<dbReference type="Proteomes" id="UP000030645">
    <property type="component" value="Unassembled WGS sequence"/>
</dbReference>